<evidence type="ECO:0000313" key="1">
    <source>
        <dbReference type="EMBL" id="PHY95390.1"/>
    </source>
</evidence>
<comment type="caution">
    <text evidence="1">The sequence shown here is derived from an EMBL/GenBank/DDBJ whole genome shotgun (WGS) entry which is preliminary data.</text>
</comment>
<sequence>MWPRLIHEGAGMSTTNLDTGWGANIPDLTSEEASAFEQDALTQAAIEEIQMNSDSSYVPSDNAIDVVVDKYGLGSELQTIVSNSGGTYIDPDTLSATLAATSSTDSSSTTASTVDTGITGISGTVSTDPATYGEIILDNSAVTPSNIPEQYKELGYIPVGIMDAMGSKIYLDGTYAGEQDVTVASGSTISLDLEKTTSKITSDGGSLAAQGPSDATIVGSYDNLNLSGLGLQSQVNASVSGNVVLDDVYGTVGLTTTGSNAQIISEDTDLSVNGNGGVLDADGNTLTASGTFNSFRINGVSNANISLGLTGNGMITDSTGTIGATLEGSDANFTIDGAGYDYLTAGQGSITLNNEASANITGVNSNGGDLFINANGGQINYQAQTDVDVNATINLGNGNAYLTYGEGYTATEVNMADNTMADITGFDPSNGELLATNLKSLTDVSVSYKDNNAYVSESGSSGSIVLHDVAQGGVDILTSLNGTNFTQEYGANTVMIALNDKAAA</sequence>
<dbReference type="EMBL" id="PEBQ01000010">
    <property type="protein sequence ID" value="PHY95390.1"/>
    <property type="molecule type" value="Genomic_DNA"/>
</dbReference>
<protein>
    <submittedName>
        <fullName evidence="1">Uncharacterized protein</fullName>
    </submittedName>
</protein>
<gene>
    <name evidence="1" type="ORF">CSR02_01250</name>
</gene>
<evidence type="ECO:0000313" key="2">
    <source>
        <dbReference type="Proteomes" id="UP000228751"/>
    </source>
</evidence>
<accession>A0A2G4RFW1</accession>
<proteinExistence type="predicted"/>
<dbReference type="Proteomes" id="UP000228751">
    <property type="component" value="Unassembled WGS sequence"/>
</dbReference>
<organism evidence="1 2">
    <name type="scientific">Acetobacter pomorum</name>
    <dbReference type="NCBI Taxonomy" id="65959"/>
    <lineage>
        <taxon>Bacteria</taxon>
        <taxon>Pseudomonadati</taxon>
        <taxon>Pseudomonadota</taxon>
        <taxon>Alphaproteobacteria</taxon>
        <taxon>Acetobacterales</taxon>
        <taxon>Acetobacteraceae</taxon>
        <taxon>Acetobacter</taxon>
    </lineage>
</organism>
<dbReference type="AlphaFoldDB" id="A0A2G4RFW1"/>
<reference evidence="1 2" key="1">
    <citation type="submission" date="2017-10" db="EMBL/GenBank/DDBJ databases">
        <title>Genomic analysis of the genus Acetobacter.</title>
        <authorList>
            <person name="Kim K.H."/>
            <person name="Chun B.H."/>
            <person name="Son A.R."/>
            <person name="Jeon C.O."/>
        </authorList>
    </citation>
    <scope>NUCLEOTIDE SEQUENCE [LARGE SCALE GENOMIC DNA]</scope>
    <source>
        <strain evidence="1 2">LHT 2458</strain>
    </source>
</reference>
<keyword evidence="2" id="KW-1185">Reference proteome</keyword>
<name>A0A2G4RFW1_9PROT</name>